<dbReference type="PIRSF" id="PIRSF005719">
    <property type="entry name" value="SMC"/>
    <property type="match status" value="1"/>
</dbReference>
<feature type="domain" description="SMC hinge" evidence="13">
    <location>
        <begin position="521"/>
        <end position="642"/>
    </location>
</feature>
<keyword evidence="5" id="KW-0498">Mitosis</keyword>
<dbReference type="GO" id="GO:0000776">
    <property type="term" value="C:kinetochore"/>
    <property type="evidence" value="ECO:0007669"/>
    <property type="project" value="EnsemblFungi"/>
</dbReference>
<dbReference type="Proteomes" id="UP000189580">
    <property type="component" value="Chromosome b"/>
</dbReference>
<dbReference type="GO" id="GO:0005524">
    <property type="term" value="F:ATP binding"/>
    <property type="evidence" value="ECO:0007669"/>
    <property type="project" value="UniProtKB-KW"/>
</dbReference>
<keyword evidence="15" id="KW-1185">Reference proteome</keyword>
<dbReference type="SUPFAM" id="SSF52540">
    <property type="entry name" value="P-loop containing nucleoside triphosphate hydrolases"/>
    <property type="match status" value="1"/>
</dbReference>
<evidence type="ECO:0000256" key="12">
    <source>
        <dbReference type="SAM" id="MobiDB-lite"/>
    </source>
</evidence>
<dbReference type="EMBL" id="CP014503">
    <property type="protein sequence ID" value="ANB14486.1"/>
    <property type="molecule type" value="Genomic_DNA"/>
</dbReference>
<reference evidence="14 15" key="1">
    <citation type="submission" date="2016-02" db="EMBL/GenBank/DDBJ databases">
        <title>Complete genome sequence and transcriptome regulation of the pentose utilising yeast Sugiyamaella lignohabitans.</title>
        <authorList>
            <person name="Bellasio M."/>
            <person name="Peymann A."/>
            <person name="Valli M."/>
            <person name="Sipitzky M."/>
            <person name="Graf A."/>
            <person name="Sauer M."/>
            <person name="Marx H."/>
            <person name="Mattanovich D."/>
        </authorList>
    </citation>
    <scope>NUCLEOTIDE SEQUENCE [LARGE SCALE GENOMIC DNA]</scope>
    <source>
        <strain evidence="14 15">CBS 10342</strain>
    </source>
</reference>
<keyword evidence="8" id="KW-0226">DNA condensation</keyword>
<protein>
    <submittedName>
        <fullName evidence="14">Condensin subunit SMC2</fullName>
    </submittedName>
</protein>
<dbReference type="Gene3D" id="3.30.70.1620">
    <property type="match status" value="1"/>
</dbReference>
<feature type="coiled-coil region" evidence="11">
    <location>
        <begin position="680"/>
        <end position="767"/>
    </location>
</feature>
<dbReference type="GeneID" id="30033950"/>
<dbReference type="InterPro" id="IPR010935">
    <property type="entry name" value="SMC_hinge"/>
</dbReference>
<keyword evidence="3" id="KW-0132">Cell division</keyword>
<evidence type="ECO:0000256" key="3">
    <source>
        <dbReference type="ARBA" id="ARBA00022618"/>
    </source>
</evidence>
<proteinExistence type="inferred from homology"/>
<dbReference type="KEGG" id="slb:AWJ20_2079"/>
<dbReference type="GO" id="GO:0000796">
    <property type="term" value="C:condensin complex"/>
    <property type="evidence" value="ECO:0007669"/>
    <property type="project" value="EnsemblFungi"/>
</dbReference>
<evidence type="ECO:0000256" key="9">
    <source>
        <dbReference type="ARBA" id="ARBA00023242"/>
    </source>
</evidence>
<dbReference type="InterPro" id="IPR027417">
    <property type="entry name" value="P-loop_NTPase"/>
</dbReference>
<keyword evidence="10" id="KW-0131">Cell cycle</keyword>
<dbReference type="RefSeq" id="XP_018736963.1">
    <property type="nucleotide sequence ID" value="XM_018879006.1"/>
</dbReference>
<keyword evidence="4" id="KW-0547">Nucleotide-binding</keyword>
<feature type="region of interest" description="Disordered" evidence="12">
    <location>
        <begin position="327"/>
        <end position="354"/>
    </location>
</feature>
<dbReference type="GO" id="GO:1990814">
    <property type="term" value="F:DNA/DNA annealing activity"/>
    <property type="evidence" value="ECO:0007669"/>
    <property type="project" value="EnsemblFungi"/>
</dbReference>
<dbReference type="GO" id="GO:0005737">
    <property type="term" value="C:cytoplasm"/>
    <property type="evidence" value="ECO:0007669"/>
    <property type="project" value="EnsemblFungi"/>
</dbReference>
<keyword evidence="6" id="KW-0067">ATP-binding</keyword>
<dbReference type="GO" id="GO:0000791">
    <property type="term" value="C:euchromatin"/>
    <property type="evidence" value="ECO:0007669"/>
    <property type="project" value="EnsemblFungi"/>
</dbReference>
<dbReference type="SUPFAM" id="SSF75553">
    <property type="entry name" value="Smc hinge domain"/>
    <property type="match status" value="1"/>
</dbReference>
<evidence type="ECO:0000256" key="11">
    <source>
        <dbReference type="SAM" id="Coils"/>
    </source>
</evidence>
<dbReference type="GO" id="GO:0070058">
    <property type="term" value="P:tRNA gene clustering"/>
    <property type="evidence" value="ECO:0007669"/>
    <property type="project" value="EnsemblFungi"/>
</dbReference>
<dbReference type="InterPro" id="IPR036277">
    <property type="entry name" value="SMC_hinge_sf"/>
</dbReference>
<dbReference type="CDD" id="cd03273">
    <property type="entry name" value="ABC_SMC2_euk"/>
    <property type="match status" value="1"/>
</dbReference>
<evidence type="ECO:0000256" key="4">
    <source>
        <dbReference type="ARBA" id="ARBA00022741"/>
    </source>
</evidence>
<evidence type="ECO:0000259" key="13">
    <source>
        <dbReference type="SMART" id="SM00968"/>
    </source>
</evidence>
<dbReference type="Gene3D" id="3.40.50.300">
    <property type="entry name" value="P-loop containing nucleotide triphosphate hydrolases"/>
    <property type="match status" value="1"/>
</dbReference>
<feature type="coiled-coil region" evidence="11">
    <location>
        <begin position="793"/>
        <end position="1030"/>
    </location>
</feature>
<gene>
    <name evidence="14" type="primary">SMC2</name>
    <name evidence="14" type="ORF">AWJ20_2079</name>
</gene>
<dbReference type="OrthoDB" id="10255539at2759"/>
<evidence type="ECO:0000256" key="6">
    <source>
        <dbReference type="ARBA" id="ARBA00022840"/>
    </source>
</evidence>
<dbReference type="SMART" id="SM00968">
    <property type="entry name" value="SMC_hinge"/>
    <property type="match status" value="1"/>
</dbReference>
<comment type="similarity">
    <text evidence="2">Belongs to the SMC family. SMC2 subfamily.</text>
</comment>
<dbReference type="GO" id="GO:0070550">
    <property type="term" value="P:rDNA chromatin condensation"/>
    <property type="evidence" value="ECO:0007669"/>
    <property type="project" value="EnsemblFungi"/>
</dbReference>
<dbReference type="FunFam" id="3.40.50.300:FF:000278">
    <property type="entry name" value="Structural maintenance of chromosomes 2"/>
    <property type="match status" value="1"/>
</dbReference>
<dbReference type="PANTHER" id="PTHR43977">
    <property type="entry name" value="STRUCTURAL MAINTENANCE OF CHROMOSOMES PROTEIN 3"/>
    <property type="match status" value="1"/>
</dbReference>
<keyword evidence="9" id="KW-0539">Nucleus</keyword>
<dbReference type="GO" id="GO:0007076">
    <property type="term" value="P:mitotic chromosome condensation"/>
    <property type="evidence" value="ECO:0007669"/>
    <property type="project" value="EnsemblFungi"/>
</dbReference>
<accession>A0A167EUU2</accession>
<evidence type="ECO:0000256" key="7">
    <source>
        <dbReference type="ARBA" id="ARBA00023054"/>
    </source>
</evidence>
<feature type="coiled-coil region" evidence="11">
    <location>
        <begin position="260"/>
        <end position="294"/>
    </location>
</feature>
<dbReference type="GO" id="GO:0003680">
    <property type="term" value="F:minor groove of adenine-thymine-rich DNA binding"/>
    <property type="evidence" value="ECO:0007669"/>
    <property type="project" value="EnsemblFungi"/>
</dbReference>
<dbReference type="GO" id="GO:0005730">
    <property type="term" value="C:nucleolus"/>
    <property type="evidence" value="ECO:0007669"/>
    <property type="project" value="EnsemblFungi"/>
</dbReference>
<evidence type="ECO:0000313" key="15">
    <source>
        <dbReference type="Proteomes" id="UP000189580"/>
    </source>
</evidence>
<dbReference type="GO" id="GO:0003690">
    <property type="term" value="F:double-stranded DNA binding"/>
    <property type="evidence" value="ECO:0007669"/>
    <property type="project" value="EnsemblFungi"/>
</dbReference>
<dbReference type="Gene3D" id="1.20.1060.20">
    <property type="match status" value="1"/>
</dbReference>
<name>A0A167EUU2_9ASCO</name>
<dbReference type="AlphaFoldDB" id="A0A167EUU2"/>
<dbReference type="GO" id="GO:0034506">
    <property type="term" value="C:chromosome, centromeric core domain"/>
    <property type="evidence" value="ECO:0007669"/>
    <property type="project" value="EnsemblFungi"/>
</dbReference>
<evidence type="ECO:0000256" key="5">
    <source>
        <dbReference type="ARBA" id="ARBA00022776"/>
    </source>
</evidence>
<dbReference type="GO" id="GO:0003682">
    <property type="term" value="F:chromatin binding"/>
    <property type="evidence" value="ECO:0007669"/>
    <property type="project" value="EnsemblFungi"/>
</dbReference>
<evidence type="ECO:0000256" key="10">
    <source>
        <dbReference type="ARBA" id="ARBA00023306"/>
    </source>
</evidence>
<dbReference type="InterPro" id="IPR024704">
    <property type="entry name" value="SMC"/>
</dbReference>
<dbReference type="InterPro" id="IPR027120">
    <property type="entry name" value="Smc2_ABC"/>
</dbReference>
<evidence type="ECO:0000256" key="2">
    <source>
        <dbReference type="ARBA" id="ARBA00005231"/>
    </source>
</evidence>
<evidence type="ECO:0000256" key="8">
    <source>
        <dbReference type="ARBA" id="ARBA00023067"/>
    </source>
</evidence>
<evidence type="ECO:0000256" key="1">
    <source>
        <dbReference type="ARBA" id="ARBA00004123"/>
    </source>
</evidence>
<dbReference type="GO" id="GO:1903342">
    <property type="term" value="P:negative regulation of meiotic DNA double-strand break formation"/>
    <property type="evidence" value="ECO:0007669"/>
    <property type="project" value="EnsemblFungi"/>
</dbReference>
<feature type="compositionally biased region" description="Basic and acidic residues" evidence="12">
    <location>
        <begin position="327"/>
        <end position="347"/>
    </location>
</feature>
<evidence type="ECO:0000313" key="14">
    <source>
        <dbReference type="EMBL" id="ANB14486.1"/>
    </source>
</evidence>
<dbReference type="InterPro" id="IPR003395">
    <property type="entry name" value="RecF/RecN/SMC_N"/>
</dbReference>
<dbReference type="GO" id="GO:0016887">
    <property type="term" value="F:ATP hydrolysis activity"/>
    <property type="evidence" value="ECO:0007669"/>
    <property type="project" value="EnsemblFungi"/>
</dbReference>
<dbReference type="GO" id="GO:0051301">
    <property type="term" value="P:cell division"/>
    <property type="evidence" value="ECO:0007669"/>
    <property type="project" value="UniProtKB-KW"/>
</dbReference>
<dbReference type="Pfam" id="PF02463">
    <property type="entry name" value="SMC_N"/>
    <property type="match status" value="1"/>
</dbReference>
<comment type="subcellular location">
    <subcellularLocation>
        <location evidence="1">Nucleus</location>
    </subcellularLocation>
</comment>
<dbReference type="Pfam" id="PF06470">
    <property type="entry name" value="SMC_hinge"/>
    <property type="match status" value="1"/>
</dbReference>
<keyword evidence="7 11" id="KW-0175">Coiled coil</keyword>
<organism evidence="14 15">
    <name type="scientific">Sugiyamaella lignohabitans</name>
    <dbReference type="NCBI Taxonomy" id="796027"/>
    <lineage>
        <taxon>Eukaryota</taxon>
        <taxon>Fungi</taxon>
        <taxon>Dikarya</taxon>
        <taxon>Ascomycota</taxon>
        <taxon>Saccharomycotina</taxon>
        <taxon>Dipodascomycetes</taxon>
        <taxon>Dipodascales</taxon>
        <taxon>Trichomonascaceae</taxon>
        <taxon>Sugiyamaella</taxon>
    </lineage>
</organism>
<sequence length="1041" mass="118018">MKVEEIIIDGFKSYATRTVISGWDASFNCITGLNGSGKSNILDAICFVLGITTMTTVRAQNLQDLIYKRGQAGVTRASVTILFDNSDKSNSPLGFEDQAQFSVTRQIVLGGTSKFLINGHRAQQQSVQQLFQSVQLNINNPNFLIMQGQITKVLNMKPAEILALIEEAAGTRMFEDRREKAIKTMTKKEKKVEEILNLLHDEIEPKLENLRNEKRTFIEYQQTLSSLERIEKMVVAHDYLKGSEKLLAHSQALEERKELLGNISASVDKLNSEIQNLEEELKRLRKTKEDQISKGGKFQALEKQYKGACQEVARIRTLLELKDSTLKEENEKRDELKSTLAEHESRLKKQSSQYSTIEKEYETVKAKHVRDNEEISRNEELLQSLQTGVSSKAGQETGYASQLQEVRTIVNNAKTTAAQAKVKQEHVEKLIKEDSAKVTKAQKQNQEMLNTLAGAEEYYNSLKSKLSQAGWDPETIKTLKTKEYELGEQIRSLDDEIESMRRKTSNIDFHYSKPSPTFRASSVRGLVAQLFSLDKSKYPQATAIEVCAGGRLFNVVVDNDVTAAQLLQNGKLKRRVTIIPLNKISSSRLSEERLSNAKKLAPGKVDLALNIVGYEADVFAAMEYVFGSTLICKDTATAQLVTFDPKVRAKSVTLDGDIYDPMGTLSGGSKSNSSGLLISLQQYNELSRLLKEKNEDLANVKEEIARENKLMAQFKDIKKELDLKEHEITLYKQQLESSPSALVLAKHEERVKELEELSLQISDANKQFEEGGIELSRIEKDMNEFKQNKGSKLGQLKAKVEKLRASYTQSEQVVKQKLEVFQTAQVEIEQLTDDVSTMKEQLEDKTNSIQDLAASIESINAQLKRAAQTESTYLQQLEAEKSALTGMDDELNTMEEIRDKKRKLVTEQGLESQKLRHEIENLSKEHESLQHAISGLDQKYEWIQDQKQHFGKIGTPYDFSHANVDQSRKQLRQLQERINGMKKTVNSKVMNMIESVEKKEESLKSMIQTIEKDKKKIEDTIVSLDNYKREALIKTWEKVSV</sequence>